<evidence type="ECO:0000256" key="8">
    <source>
        <dbReference type="ARBA" id="ARBA00022777"/>
    </source>
</evidence>
<dbReference type="InterPro" id="IPR036097">
    <property type="entry name" value="HisK_dim/P_sf"/>
</dbReference>
<feature type="domain" description="Histidine kinase" evidence="16">
    <location>
        <begin position="403"/>
        <end position="647"/>
    </location>
</feature>
<evidence type="ECO:0000313" key="19">
    <source>
        <dbReference type="Proteomes" id="UP000184550"/>
    </source>
</evidence>
<gene>
    <name evidence="18" type="ORF">PL8927_270230</name>
</gene>
<dbReference type="FunFam" id="1.10.287.130:FF:000038">
    <property type="entry name" value="Sensory transduction histidine kinase"/>
    <property type="match status" value="1"/>
</dbReference>
<dbReference type="GO" id="GO:0000155">
    <property type="term" value="F:phosphorelay sensor kinase activity"/>
    <property type="evidence" value="ECO:0007669"/>
    <property type="project" value="InterPro"/>
</dbReference>
<dbReference type="Gene3D" id="6.10.340.10">
    <property type="match status" value="1"/>
</dbReference>
<dbReference type="SUPFAM" id="SSF158472">
    <property type="entry name" value="HAMP domain-like"/>
    <property type="match status" value="1"/>
</dbReference>
<dbReference type="Gene3D" id="1.10.287.130">
    <property type="match status" value="1"/>
</dbReference>
<reference evidence="18" key="1">
    <citation type="submission" date="2019-10" db="EMBL/GenBank/DDBJ databases">
        <authorList>
            <consortium name="Genoscope - CEA"/>
            <person name="William W."/>
        </authorList>
    </citation>
    <scope>NUCLEOTIDE SEQUENCE [LARGE SCALE GENOMIC DNA]</scope>
    <source>
        <strain evidence="18">BBR_PRJEB10992</strain>
    </source>
</reference>
<keyword evidence="19" id="KW-1185">Reference proteome</keyword>
<dbReference type="SUPFAM" id="SSF55785">
    <property type="entry name" value="PYP-like sensor domain (PAS domain)"/>
    <property type="match status" value="1"/>
</dbReference>
<keyword evidence="14" id="KW-0175">Coiled coil</keyword>
<feature type="transmembrane region" description="Helical" evidence="15">
    <location>
        <begin position="20"/>
        <end position="38"/>
    </location>
</feature>
<dbReference type="InterPro" id="IPR003660">
    <property type="entry name" value="HAMP_dom"/>
</dbReference>
<dbReference type="InterPro" id="IPR036890">
    <property type="entry name" value="HATPase_C_sf"/>
</dbReference>
<keyword evidence="6" id="KW-0808">Transferase</keyword>
<dbReference type="EC" id="2.7.13.3" evidence="4"/>
<dbReference type="PROSITE" id="PS50109">
    <property type="entry name" value="HIS_KIN"/>
    <property type="match status" value="1"/>
</dbReference>
<keyword evidence="9" id="KW-0067">ATP-binding</keyword>
<dbReference type="PANTHER" id="PTHR43711">
    <property type="entry name" value="TWO-COMPONENT HISTIDINE KINASE"/>
    <property type="match status" value="1"/>
</dbReference>
<evidence type="ECO:0000256" key="3">
    <source>
        <dbReference type="ARBA" id="ARBA00006402"/>
    </source>
</evidence>
<keyword evidence="11 15" id="KW-0472">Membrane</keyword>
<evidence type="ECO:0000256" key="11">
    <source>
        <dbReference type="ARBA" id="ARBA00023136"/>
    </source>
</evidence>
<feature type="transmembrane region" description="Helical" evidence="15">
    <location>
        <begin position="175"/>
        <end position="194"/>
    </location>
</feature>
<dbReference type="InterPro" id="IPR005467">
    <property type="entry name" value="His_kinase_dom"/>
</dbReference>
<dbReference type="FunFam" id="3.30.565.10:FF:000010">
    <property type="entry name" value="Sensor histidine kinase RcsC"/>
    <property type="match status" value="1"/>
</dbReference>
<dbReference type="Pfam" id="PF00672">
    <property type="entry name" value="HAMP"/>
    <property type="match status" value="1"/>
</dbReference>
<dbReference type="Gene3D" id="3.30.565.10">
    <property type="entry name" value="Histidine kinase-like ATPase, C-terminal domain"/>
    <property type="match status" value="1"/>
</dbReference>
<dbReference type="CDD" id="cd16922">
    <property type="entry name" value="HATPase_EvgS-ArcB-TorS-like"/>
    <property type="match status" value="1"/>
</dbReference>
<dbReference type="Pfam" id="PF08448">
    <property type="entry name" value="PAS_4"/>
    <property type="match status" value="1"/>
</dbReference>
<dbReference type="Pfam" id="PF02518">
    <property type="entry name" value="HATPase_c"/>
    <property type="match status" value="1"/>
</dbReference>
<evidence type="ECO:0000256" key="10">
    <source>
        <dbReference type="ARBA" id="ARBA00023012"/>
    </source>
</evidence>
<proteinExistence type="inferred from homology"/>
<dbReference type="GO" id="GO:0005524">
    <property type="term" value="F:ATP binding"/>
    <property type="evidence" value="ECO:0007669"/>
    <property type="project" value="UniProtKB-KW"/>
</dbReference>
<comment type="subcellular location">
    <subcellularLocation>
        <location evidence="2">Membrane</location>
    </subcellularLocation>
</comment>
<evidence type="ECO:0000256" key="13">
    <source>
        <dbReference type="ARBA" id="ARBA00074306"/>
    </source>
</evidence>
<dbReference type="PRINTS" id="PR00344">
    <property type="entry name" value="BCTRLSENSOR"/>
</dbReference>
<dbReference type="GO" id="GO:0016020">
    <property type="term" value="C:membrane"/>
    <property type="evidence" value="ECO:0007669"/>
    <property type="project" value="UniProtKB-SubCell"/>
</dbReference>
<dbReference type="SMART" id="SM00388">
    <property type="entry name" value="HisKA"/>
    <property type="match status" value="1"/>
</dbReference>
<name>A0A7Z9BHP5_9CYAN</name>
<dbReference type="AlphaFoldDB" id="A0A7Z9BHP5"/>
<dbReference type="InterPro" id="IPR003594">
    <property type="entry name" value="HATPase_dom"/>
</dbReference>
<keyword evidence="7" id="KW-0547">Nucleotide-binding</keyword>
<comment type="caution">
    <text evidence="18">The sequence shown here is derived from an EMBL/GenBank/DDBJ whole genome shotgun (WGS) entry which is preliminary data.</text>
</comment>
<evidence type="ECO:0000256" key="1">
    <source>
        <dbReference type="ARBA" id="ARBA00000085"/>
    </source>
</evidence>
<dbReference type="SUPFAM" id="SSF47384">
    <property type="entry name" value="Homodimeric domain of signal transducing histidine kinase"/>
    <property type="match status" value="1"/>
</dbReference>
<sequence length="669" mass="74950">MSWMLQFRHKRLSLATKLSVAMTSLVIVAVAGVTWLSLHRQQQTFRQELEQQAELLLNTLAVTTSDPLYNLDADFLEEIMQQLGRNNVLVAGRVYEKDGRVVADAYSNSVLTYGIKPDPLGKQLIQSDQPIFLWEANQLLAGRAVVVGRQRLGAVSVGLSTAPLYKKMEEVRTQGIIVALIAAGAGTSLALFISRSITEPLQQMTIATQQLAAGDLSRKIEINSQDELKVLADSFNSMTDQLRDLIQSKEQLIKSLELRAEDLRQSEAKNRALLNAIPDLMFRFNREGLFLDFKAPRGDHFLRSLGKFMNRTVYDLLPDYIAQTYIHYVTTALETHTVQIFEYEWFVQGKRRHFEARIVVSGQEEVLAIVRDITESKLAQIELQQAMEVAEAANHAKSEFLARMSHELRTPLNAIIGYSDLLQEDAKDLGYLDLVPDLEQIKTSGMHLLAIIQDILDISKLESGEMTVHLESFDLSTLINEVQSTIQPLIQQNNNTLIIKGSNYLGKMISDRTKVKQILLNLLSNATKFTEAGVITLSISNSSSQQVSSQHQPSLLPSSVNQALSFKGEDWITFSVSDTGIGMTPEQIEKVFKPFIQADNSTTRKYGGTGLGLSITQRFCELMGGNIIASSEINMGSTFTFYLPRVLEEIPPKQETEDPLKETRDRRHI</sequence>
<evidence type="ECO:0000259" key="16">
    <source>
        <dbReference type="PROSITE" id="PS50109"/>
    </source>
</evidence>
<feature type="domain" description="HAMP" evidence="17">
    <location>
        <begin position="195"/>
        <end position="247"/>
    </location>
</feature>
<evidence type="ECO:0000256" key="14">
    <source>
        <dbReference type="SAM" id="Coils"/>
    </source>
</evidence>
<dbReference type="CDD" id="cd06225">
    <property type="entry name" value="HAMP"/>
    <property type="match status" value="1"/>
</dbReference>
<dbReference type="EMBL" id="CZCU02000099">
    <property type="protein sequence ID" value="VXD14032.1"/>
    <property type="molecule type" value="Genomic_DNA"/>
</dbReference>
<evidence type="ECO:0000256" key="12">
    <source>
        <dbReference type="ARBA" id="ARBA00023306"/>
    </source>
</evidence>
<evidence type="ECO:0000256" key="2">
    <source>
        <dbReference type="ARBA" id="ARBA00004370"/>
    </source>
</evidence>
<keyword evidence="12" id="KW-0131">Cell cycle</keyword>
<evidence type="ECO:0000256" key="15">
    <source>
        <dbReference type="SAM" id="Phobius"/>
    </source>
</evidence>
<dbReference type="InterPro" id="IPR035965">
    <property type="entry name" value="PAS-like_dom_sf"/>
</dbReference>
<dbReference type="InterPro" id="IPR004358">
    <property type="entry name" value="Sig_transdc_His_kin-like_C"/>
</dbReference>
<evidence type="ECO:0000259" key="17">
    <source>
        <dbReference type="PROSITE" id="PS50885"/>
    </source>
</evidence>
<feature type="coiled-coil region" evidence="14">
    <location>
        <begin position="239"/>
        <end position="266"/>
    </location>
</feature>
<keyword evidence="8 18" id="KW-0418">Kinase</keyword>
<evidence type="ECO:0000256" key="7">
    <source>
        <dbReference type="ARBA" id="ARBA00022741"/>
    </source>
</evidence>
<dbReference type="InterPro" id="IPR013656">
    <property type="entry name" value="PAS_4"/>
</dbReference>
<evidence type="ECO:0000313" key="18">
    <source>
        <dbReference type="EMBL" id="VXD14032.1"/>
    </source>
</evidence>
<protein>
    <recommendedName>
        <fullName evidence="13">Circadian input-output histidine kinase CikA</fullName>
        <ecNumber evidence="4">2.7.13.3</ecNumber>
    </recommendedName>
</protein>
<dbReference type="InterPro" id="IPR003661">
    <property type="entry name" value="HisK_dim/P_dom"/>
</dbReference>
<dbReference type="CDD" id="cd00082">
    <property type="entry name" value="HisKA"/>
    <property type="match status" value="1"/>
</dbReference>
<dbReference type="Gene3D" id="3.30.450.20">
    <property type="entry name" value="PAS domain"/>
    <property type="match status" value="1"/>
</dbReference>
<keyword evidence="15" id="KW-1133">Transmembrane helix</keyword>
<keyword evidence="10" id="KW-0902">Two-component regulatory system</keyword>
<dbReference type="SMART" id="SM00387">
    <property type="entry name" value="HATPase_c"/>
    <property type="match status" value="1"/>
</dbReference>
<dbReference type="InterPro" id="IPR050736">
    <property type="entry name" value="Sensor_HK_Regulatory"/>
</dbReference>
<accession>A0A7Z9BHP5</accession>
<evidence type="ECO:0000256" key="6">
    <source>
        <dbReference type="ARBA" id="ARBA00022679"/>
    </source>
</evidence>
<dbReference type="SMART" id="SM00304">
    <property type="entry name" value="HAMP"/>
    <property type="match status" value="1"/>
</dbReference>
<evidence type="ECO:0000256" key="9">
    <source>
        <dbReference type="ARBA" id="ARBA00022840"/>
    </source>
</evidence>
<keyword evidence="15" id="KW-0812">Transmembrane</keyword>
<dbReference type="SUPFAM" id="SSF55874">
    <property type="entry name" value="ATPase domain of HSP90 chaperone/DNA topoisomerase II/histidine kinase"/>
    <property type="match status" value="1"/>
</dbReference>
<dbReference type="PROSITE" id="PS50885">
    <property type="entry name" value="HAMP"/>
    <property type="match status" value="1"/>
</dbReference>
<evidence type="ECO:0000256" key="4">
    <source>
        <dbReference type="ARBA" id="ARBA00012438"/>
    </source>
</evidence>
<evidence type="ECO:0000256" key="5">
    <source>
        <dbReference type="ARBA" id="ARBA00022553"/>
    </source>
</evidence>
<dbReference type="Proteomes" id="UP000184550">
    <property type="component" value="Unassembled WGS sequence"/>
</dbReference>
<keyword evidence="5" id="KW-0597">Phosphoprotein</keyword>
<comment type="catalytic activity">
    <reaction evidence="1">
        <text>ATP + protein L-histidine = ADP + protein N-phospho-L-histidine.</text>
        <dbReference type="EC" id="2.7.13.3"/>
    </reaction>
</comment>
<dbReference type="PANTHER" id="PTHR43711:SF26">
    <property type="entry name" value="SENSOR HISTIDINE KINASE RCSC"/>
    <property type="match status" value="1"/>
</dbReference>
<organism evidence="18 19">
    <name type="scientific">Planktothrix serta PCC 8927</name>
    <dbReference type="NCBI Taxonomy" id="671068"/>
    <lineage>
        <taxon>Bacteria</taxon>
        <taxon>Bacillati</taxon>
        <taxon>Cyanobacteriota</taxon>
        <taxon>Cyanophyceae</taxon>
        <taxon>Oscillatoriophycideae</taxon>
        <taxon>Oscillatoriales</taxon>
        <taxon>Microcoleaceae</taxon>
        <taxon>Planktothrix</taxon>
    </lineage>
</organism>
<comment type="similarity">
    <text evidence="3">In the N-terminal section; belongs to the phytochrome family.</text>
</comment>
<dbReference type="Pfam" id="PF00512">
    <property type="entry name" value="HisKA"/>
    <property type="match status" value="1"/>
</dbReference>